<dbReference type="EMBL" id="MN988517">
    <property type="protein sequence ID" value="QIG70470.1"/>
    <property type="molecule type" value="Genomic_DNA"/>
</dbReference>
<keyword evidence="2" id="KW-1185">Reference proteome</keyword>
<evidence type="ECO:0000313" key="2">
    <source>
        <dbReference type="Proteomes" id="UP000617684"/>
    </source>
</evidence>
<proteinExistence type="predicted"/>
<sequence>MAHTYRLMKYESTGAIKPFNEIQERDNARVIAYELSLSTEDRPSSTILVVSDPMGTIDCIYNNGDRYERV</sequence>
<gene>
    <name evidence="1" type="ORF">EVB89_007</name>
</gene>
<protein>
    <submittedName>
        <fullName evidence="1">Uncharacterized protein</fullName>
    </submittedName>
</protein>
<name>A0A7S5UTW1_9CAUD</name>
<reference evidence="1" key="1">
    <citation type="submission" date="2020-01" db="EMBL/GenBank/DDBJ databases">
        <title>Patterns of diversity and host range of bacteriophage communities associated with bean-nodulatin bacteria.</title>
        <authorList>
            <person name="Vann Cauwenberghe J."/>
            <person name="Santamaria R.I."/>
            <person name="Bustos P."/>
            <person name="Juarez S."/>
            <person name="Gonzalez V."/>
        </authorList>
    </citation>
    <scope>NUCLEOTIDE SEQUENCE</scope>
</reference>
<evidence type="ECO:0000313" key="1">
    <source>
        <dbReference type="EMBL" id="QIG70470.1"/>
    </source>
</evidence>
<organism evidence="1 2">
    <name type="scientific">Rhizobium phage RHph_N38</name>
    <dbReference type="NCBI Taxonomy" id="2509750"/>
    <lineage>
        <taxon>Viruses</taxon>
        <taxon>Duplodnaviria</taxon>
        <taxon>Heunggongvirae</taxon>
        <taxon>Uroviricota</taxon>
        <taxon>Caudoviricetes</taxon>
        <taxon>Schitoviridae</taxon>
        <taxon>Demetervirinae</taxon>
        <taxon>Cyamitesvirus</taxon>
        <taxon>Cyamitesvirus N38</taxon>
    </lineage>
</organism>
<accession>A0A7S5UTW1</accession>
<dbReference type="Proteomes" id="UP000617684">
    <property type="component" value="Segment"/>
</dbReference>